<reference evidence="3" key="1">
    <citation type="journal article" date="2014" name="Int. J. Syst. Evol. Microbiol.">
        <title>Complete genome sequence of Corynebacterium casei LMG S-19264T (=DSM 44701T), isolated from a smear-ripened cheese.</title>
        <authorList>
            <consortium name="US DOE Joint Genome Institute (JGI-PGF)"/>
            <person name="Walter F."/>
            <person name="Albersmeier A."/>
            <person name="Kalinowski J."/>
            <person name="Ruckert C."/>
        </authorList>
    </citation>
    <scope>NUCLEOTIDE SEQUENCE</scope>
    <source>
        <strain evidence="3">JCM 4637</strain>
    </source>
</reference>
<dbReference type="EMBL" id="BMVC01000024">
    <property type="protein sequence ID" value="GHD16328.1"/>
    <property type="molecule type" value="Genomic_DNA"/>
</dbReference>
<evidence type="ECO:0000256" key="1">
    <source>
        <dbReference type="SAM" id="MobiDB-lite"/>
    </source>
</evidence>
<feature type="transmembrane region" description="Helical" evidence="2">
    <location>
        <begin position="25"/>
        <end position="46"/>
    </location>
</feature>
<feature type="compositionally biased region" description="Basic and acidic residues" evidence="1">
    <location>
        <begin position="165"/>
        <end position="180"/>
    </location>
</feature>
<evidence type="ECO:0000256" key="2">
    <source>
        <dbReference type="SAM" id="Phobius"/>
    </source>
</evidence>
<organism evidence="3 4">
    <name type="scientific">Streptomyces finlayi</name>
    <dbReference type="NCBI Taxonomy" id="67296"/>
    <lineage>
        <taxon>Bacteria</taxon>
        <taxon>Bacillati</taxon>
        <taxon>Actinomycetota</taxon>
        <taxon>Actinomycetes</taxon>
        <taxon>Kitasatosporales</taxon>
        <taxon>Streptomycetaceae</taxon>
        <taxon>Streptomyces</taxon>
    </lineage>
</organism>
<feature type="region of interest" description="Disordered" evidence="1">
    <location>
        <begin position="146"/>
        <end position="180"/>
    </location>
</feature>
<keyword evidence="2" id="KW-0812">Transmembrane</keyword>
<evidence type="ECO:0000313" key="3">
    <source>
        <dbReference type="EMBL" id="GHD16328.1"/>
    </source>
</evidence>
<reference evidence="3" key="2">
    <citation type="submission" date="2020-09" db="EMBL/GenBank/DDBJ databases">
        <authorList>
            <person name="Sun Q."/>
            <person name="Ohkuma M."/>
        </authorList>
    </citation>
    <scope>NUCLEOTIDE SEQUENCE</scope>
    <source>
        <strain evidence="3">JCM 4637</strain>
    </source>
</reference>
<dbReference type="AlphaFoldDB" id="A0A918X818"/>
<sequence length="180" mass="19323">MNVVNDVLGFGPDLTLLLQGLQAGAPWLAAVMVVAASGWAAGWMWWRRRAALALRGRTAVDLVPTAGFDPSVEAVERHAAHLARVPAAAGWVPRRAGAVRVRALCVDQELVYRLEGPAQAAAVLRLATYAHVDVVDTHVVRARTGNRIRFEGAPPNPRPGLEFPGGERDETAEQDEKGTP</sequence>
<dbReference type="RefSeq" id="WP_189828258.1">
    <property type="nucleotide sequence ID" value="NZ_BMVC01000024.1"/>
</dbReference>
<gene>
    <name evidence="3" type="ORF">GCM10010334_77330</name>
</gene>
<keyword evidence="2" id="KW-1133">Transmembrane helix</keyword>
<protein>
    <submittedName>
        <fullName evidence="3">Uncharacterized protein</fullName>
    </submittedName>
</protein>
<keyword evidence="2" id="KW-0472">Membrane</keyword>
<comment type="caution">
    <text evidence="3">The sequence shown here is derived from an EMBL/GenBank/DDBJ whole genome shotgun (WGS) entry which is preliminary data.</text>
</comment>
<proteinExistence type="predicted"/>
<accession>A0A918X818</accession>
<name>A0A918X818_9ACTN</name>
<dbReference type="Proteomes" id="UP000638353">
    <property type="component" value="Unassembled WGS sequence"/>
</dbReference>
<evidence type="ECO:0000313" key="4">
    <source>
        <dbReference type="Proteomes" id="UP000638353"/>
    </source>
</evidence>